<dbReference type="OrthoDB" id="9771846at2"/>
<dbReference type="SUPFAM" id="SSF53448">
    <property type="entry name" value="Nucleotide-diphospho-sugar transferases"/>
    <property type="match status" value="1"/>
</dbReference>
<sequence>MHTRLTVVTVTHNGGLVIGGLLDSLPRDVRLVVVDNASSDDTLDIVRAKRQDATILRNEIGQGYGRGASRGLEAVETELALLANPDSVLSADAIQALIDAADTYPDAAMFGPVHKAGDGHIEPSHDVELWRRHLFGKRDGELPPDGDICVEFISGAVNLVRMDVLKEIGFYDPDVFLYFEDDDMCMRIRRAGHSLVVVPKSVVVHLNSGSVRPNAAYYWEKFWHIAWSRIHIERKYHGAAAATRLAVRDTLRYGVKALGNFLVFRGFQGRRDAARCAGTWAALRGVSALRSLEEAGK</sequence>
<dbReference type="RefSeq" id="WP_043948748.1">
    <property type="nucleotide sequence ID" value="NZ_HG966617.1"/>
</dbReference>
<keyword evidence="3" id="KW-1185">Reference proteome</keyword>
<dbReference type="Proteomes" id="UP000032160">
    <property type="component" value="Chromosome I"/>
</dbReference>
<reference evidence="2 3" key="1">
    <citation type="journal article" date="2014" name="Front. Genet.">
        <title>Genome and metabolic network of "Candidatus Phaeomarinobacter ectocarpi" Ec32, a new candidate genus of Alphaproteobacteria frequently associated with brown algae.</title>
        <authorList>
            <person name="Dittami S.M."/>
            <person name="Barbeyron T."/>
            <person name="Boyen C."/>
            <person name="Cambefort J."/>
            <person name="Collet G."/>
            <person name="Delage L."/>
            <person name="Gobet A."/>
            <person name="Groisillier A."/>
            <person name="Leblanc C."/>
            <person name="Michel G."/>
            <person name="Scornet D."/>
            <person name="Siegel A."/>
            <person name="Tapia J.E."/>
            <person name="Tonon T."/>
        </authorList>
    </citation>
    <scope>NUCLEOTIDE SEQUENCE [LARGE SCALE GENOMIC DNA]</scope>
    <source>
        <strain evidence="2 3">Ec32</strain>
    </source>
</reference>
<keyword evidence="2" id="KW-0328">Glycosyltransferase</keyword>
<evidence type="ECO:0000313" key="2">
    <source>
        <dbReference type="EMBL" id="CDO60786.1"/>
    </source>
</evidence>
<dbReference type="STRING" id="1458461.BN1012_Phect2573"/>
<dbReference type="EMBL" id="HG966617">
    <property type="protein sequence ID" value="CDO60786.1"/>
    <property type="molecule type" value="Genomic_DNA"/>
</dbReference>
<name>X5MP22_9HYPH</name>
<proteinExistence type="predicted"/>
<dbReference type="InterPro" id="IPR001173">
    <property type="entry name" value="Glyco_trans_2-like"/>
</dbReference>
<organism evidence="2 3">
    <name type="scientific">Candidatus Phaeomarinibacter ectocarpi</name>
    <dbReference type="NCBI Taxonomy" id="1458461"/>
    <lineage>
        <taxon>Bacteria</taxon>
        <taxon>Pseudomonadati</taxon>
        <taxon>Pseudomonadota</taxon>
        <taxon>Alphaproteobacteria</taxon>
        <taxon>Hyphomicrobiales</taxon>
        <taxon>Parvibaculaceae</taxon>
        <taxon>Candidatus Phaeomarinibacter</taxon>
    </lineage>
</organism>
<dbReference type="Pfam" id="PF00535">
    <property type="entry name" value="Glycos_transf_2"/>
    <property type="match status" value="1"/>
</dbReference>
<dbReference type="HOGENOM" id="CLU_023845_0_2_5"/>
<dbReference type="EC" id="2.4.-.-" evidence="2"/>
<evidence type="ECO:0000259" key="1">
    <source>
        <dbReference type="Pfam" id="PF00535"/>
    </source>
</evidence>
<dbReference type="PANTHER" id="PTHR43179">
    <property type="entry name" value="RHAMNOSYLTRANSFERASE WBBL"/>
    <property type="match status" value="1"/>
</dbReference>
<dbReference type="AlphaFoldDB" id="X5MP22"/>
<keyword evidence="2" id="KW-0808">Transferase</keyword>
<gene>
    <name evidence="2" type="ORF">BN1012_Phect2573</name>
</gene>
<dbReference type="PATRIC" id="fig|1458461.3.peg.2578"/>
<dbReference type="KEGG" id="pect:BN1012_Phect2573"/>
<evidence type="ECO:0000313" key="3">
    <source>
        <dbReference type="Proteomes" id="UP000032160"/>
    </source>
</evidence>
<feature type="domain" description="Glycosyltransferase 2-like" evidence="1">
    <location>
        <begin position="6"/>
        <end position="148"/>
    </location>
</feature>
<protein>
    <submittedName>
        <fullName evidence="2">Glycosyl transferase|GT2</fullName>
        <ecNumber evidence="2">2.4.-.-</ecNumber>
    </submittedName>
</protein>
<dbReference type="InterPro" id="IPR029044">
    <property type="entry name" value="Nucleotide-diphossugar_trans"/>
</dbReference>
<dbReference type="PANTHER" id="PTHR43179:SF7">
    <property type="entry name" value="RHAMNOSYLTRANSFERASE WBBL"/>
    <property type="match status" value="1"/>
</dbReference>
<dbReference type="Gene3D" id="3.90.550.10">
    <property type="entry name" value="Spore Coat Polysaccharide Biosynthesis Protein SpsA, Chain A"/>
    <property type="match status" value="1"/>
</dbReference>
<accession>X5MP22</accession>
<dbReference type="GO" id="GO:0016757">
    <property type="term" value="F:glycosyltransferase activity"/>
    <property type="evidence" value="ECO:0007669"/>
    <property type="project" value="UniProtKB-KW"/>
</dbReference>